<evidence type="ECO:0000313" key="2">
    <source>
        <dbReference type="EMBL" id="ODV85587.1"/>
    </source>
</evidence>
<proteinExistence type="inferred from homology"/>
<dbReference type="Proteomes" id="UP000094801">
    <property type="component" value="Unassembled WGS sequence"/>
</dbReference>
<dbReference type="NCBIfam" id="TIGR00004">
    <property type="entry name" value="Rid family detoxifying hydrolase"/>
    <property type="match status" value="1"/>
</dbReference>
<dbReference type="InterPro" id="IPR006175">
    <property type="entry name" value="YjgF/YER057c/UK114"/>
</dbReference>
<dbReference type="PROSITE" id="PS01094">
    <property type="entry name" value="UPF0076"/>
    <property type="match status" value="1"/>
</dbReference>
<dbReference type="EMBL" id="KV453852">
    <property type="protein sequence ID" value="ODV85587.1"/>
    <property type="molecule type" value="Genomic_DNA"/>
</dbReference>
<dbReference type="InterPro" id="IPR035959">
    <property type="entry name" value="RutC-like_sf"/>
</dbReference>
<dbReference type="InterPro" id="IPR019897">
    <property type="entry name" value="RidA_CS"/>
</dbReference>
<comment type="similarity">
    <text evidence="1">Belongs to the RutC family.</text>
</comment>
<dbReference type="Pfam" id="PF01042">
    <property type="entry name" value="Ribonuc_L-PSP"/>
    <property type="match status" value="1"/>
</dbReference>
<dbReference type="GO" id="GO:0005739">
    <property type="term" value="C:mitochondrion"/>
    <property type="evidence" value="ECO:0007669"/>
    <property type="project" value="TreeGrafter"/>
</dbReference>
<dbReference type="InterPro" id="IPR006056">
    <property type="entry name" value="RidA"/>
</dbReference>
<dbReference type="GO" id="GO:0005829">
    <property type="term" value="C:cytosol"/>
    <property type="evidence" value="ECO:0007669"/>
    <property type="project" value="TreeGrafter"/>
</dbReference>
<dbReference type="OrthoDB" id="309640at2759"/>
<dbReference type="CDD" id="cd00448">
    <property type="entry name" value="YjgF_YER057c_UK114_family"/>
    <property type="match status" value="1"/>
</dbReference>
<organism evidence="2 3">
    <name type="scientific">[Candida] arabinofermentans NRRL YB-2248</name>
    <dbReference type="NCBI Taxonomy" id="983967"/>
    <lineage>
        <taxon>Eukaryota</taxon>
        <taxon>Fungi</taxon>
        <taxon>Dikarya</taxon>
        <taxon>Ascomycota</taxon>
        <taxon>Saccharomycotina</taxon>
        <taxon>Pichiomycetes</taxon>
        <taxon>Pichiales</taxon>
        <taxon>Pichiaceae</taxon>
        <taxon>Ogataea</taxon>
        <taxon>Ogataea/Candida clade</taxon>
    </lineage>
</organism>
<dbReference type="Gene3D" id="3.30.1330.40">
    <property type="entry name" value="RutC-like"/>
    <property type="match status" value="1"/>
</dbReference>
<name>A0A1E4T1F3_9ASCO</name>
<dbReference type="STRING" id="983967.A0A1E4T1F3"/>
<evidence type="ECO:0000256" key="1">
    <source>
        <dbReference type="ARBA" id="ARBA00010552"/>
    </source>
</evidence>
<gene>
    <name evidence="2" type="ORF">CANARDRAFT_7694</name>
</gene>
<dbReference type="PANTHER" id="PTHR11803">
    <property type="entry name" value="2-IMINOBUTANOATE/2-IMINOPROPANOATE DEAMINASE RIDA"/>
    <property type="match status" value="1"/>
</dbReference>
<sequence>MSFLQSFARNSLTQSRKQFVRMSSTKLTAITSANAPPAAAAYSHAIKANGFVYVSGQIPLRPDGSRVEGTLQDRADQVIQNALAILKDSNSSLSNIVKINVFLTDMSNFAAFNEVYVKYFNEHKPARSCVAVSALPLGVDVEMEVVAVEN</sequence>
<reference evidence="3" key="1">
    <citation type="submission" date="2016-04" db="EMBL/GenBank/DDBJ databases">
        <title>Comparative genomics of biotechnologically important yeasts.</title>
        <authorList>
            <consortium name="DOE Joint Genome Institute"/>
            <person name="Riley R."/>
            <person name="Haridas S."/>
            <person name="Wolfe K.H."/>
            <person name="Lopes M.R."/>
            <person name="Hittinger C.T."/>
            <person name="Goker M."/>
            <person name="Salamov A."/>
            <person name="Wisecaver J."/>
            <person name="Long T.M."/>
            <person name="Aerts A.L."/>
            <person name="Barry K."/>
            <person name="Choi C."/>
            <person name="Clum A."/>
            <person name="Coughlan A.Y."/>
            <person name="Deshpande S."/>
            <person name="Douglass A.P."/>
            <person name="Hanson S.J."/>
            <person name="Klenk H.-P."/>
            <person name="Labutti K."/>
            <person name="Lapidus A."/>
            <person name="Lindquist E."/>
            <person name="Lipzen A."/>
            <person name="Meier-Kolthoff J.P."/>
            <person name="Ohm R.A."/>
            <person name="Otillar R.P."/>
            <person name="Pangilinan J."/>
            <person name="Peng Y."/>
            <person name="Rokas A."/>
            <person name="Rosa C.A."/>
            <person name="Scheuner C."/>
            <person name="Sibirny A.A."/>
            <person name="Slot J.C."/>
            <person name="Stielow J.B."/>
            <person name="Sun H."/>
            <person name="Kurtzman C.P."/>
            <person name="Blackwell M."/>
            <person name="Grigoriev I.V."/>
            <person name="Jeffries T.W."/>
        </authorList>
    </citation>
    <scope>NUCLEOTIDE SEQUENCE [LARGE SCALE GENOMIC DNA]</scope>
    <source>
        <strain evidence="3">NRRL YB-2248</strain>
    </source>
</reference>
<evidence type="ECO:0000313" key="3">
    <source>
        <dbReference type="Proteomes" id="UP000094801"/>
    </source>
</evidence>
<dbReference type="AlphaFoldDB" id="A0A1E4T1F3"/>
<dbReference type="PANTHER" id="PTHR11803:SF58">
    <property type="entry name" value="PROTEIN HMF1-RELATED"/>
    <property type="match status" value="1"/>
</dbReference>
<accession>A0A1E4T1F3</accession>
<dbReference type="SUPFAM" id="SSF55298">
    <property type="entry name" value="YjgF-like"/>
    <property type="match status" value="1"/>
</dbReference>
<dbReference type="FunFam" id="3.30.1330.40:FF:000001">
    <property type="entry name" value="L-PSP family endoribonuclease"/>
    <property type="match status" value="1"/>
</dbReference>
<keyword evidence="3" id="KW-1185">Reference proteome</keyword>
<protein>
    <submittedName>
        <fullName evidence="2">Uncharacterized protein</fullName>
    </submittedName>
</protein>
<dbReference type="GO" id="GO:0019239">
    <property type="term" value="F:deaminase activity"/>
    <property type="evidence" value="ECO:0007669"/>
    <property type="project" value="TreeGrafter"/>
</dbReference>